<protein>
    <submittedName>
        <fullName evidence="2">Metallo-beta-lactamase superfamily protein</fullName>
    </submittedName>
</protein>
<gene>
    <name evidence="2" type="ORF">SAMN04488500_11761</name>
</gene>
<dbReference type="Gene3D" id="3.60.15.10">
    <property type="entry name" value="Ribonuclease Z/Hydroxyacylglutathione hydrolase-like"/>
    <property type="match status" value="1"/>
</dbReference>
<dbReference type="RefSeq" id="WP_084577229.1">
    <property type="nucleotide sequence ID" value="NZ_CP155572.1"/>
</dbReference>
<dbReference type="OrthoDB" id="9761531at2"/>
<dbReference type="AlphaFoldDB" id="A0A1W2DR09"/>
<sequence>MNNVVDVTGGQGGISFLIVGEEKTALIDCGMGYCAANLISNIKQALNNRALNYILISHSHYDHIGAIPYLKEEWPNSKVYGAEHAKRILTRQNALKTIKELGRQAATIYGSGVLTEYDDELLKVDECIRDGDILDLGGSSIRVLETPGHTKCSLSFLIDNETLFPCETTGCMSKSGKIYSAFITSYSEAIASAYKCQATNPRHIISPHFGQVSKEDMLGYWENCISAIEETKAFILHLSEQGYTEAKILAEYEKAFRDEQSRLEQPVNAFRLNAQAMIKTVLREKSLDVRVPQKKMTQGKAERVDV</sequence>
<dbReference type="Pfam" id="PF00753">
    <property type="entry name" value="Lactamase_B"/>
    <property type="match status" value="1"/>
</dbReference>
<dbReference type="STRING" id="112901.SAMN04488500_11761"/>
<dbReference type="SMART" id="SM00849">
    <property type="entry name" value="Lactamase_B"/>
    <property type="match status" value="1"/>
</dbReference>
<dbReference type="Proteomes" id="UP000192738">
    <property type="component" value="Unassembled WGS sequence"/>
</dbReference>
<evidence type="ECO:0000313" key="2">
    <source>
        <dbReference type="EMBL" id="SMC99476.1"/>
    </source>
</evidence>
<dbReference type="PANTHER" id="PTHR42951:SF22">
    <property type="entry name" value="METALLO BETA-LACTAMASE SUPERFAMILY LIPOPROTEIN"/>
    <property type="match status" value="1"/>
</dbReference>
<dbReference type="InterPro" id="IPR001279">
    <property type="entry name" value="Metallo-B-lactamas"/>
</dbReference>
<feature type="domain" description="Metallo-beta-lactamase" evidence="1">
    <location>
        <begin position="12"/>
        <end position="208"/>
    </location>
</feature>
<proteinExistence type="predicted"/>
<organism evidence="2 3">
    <name type="scientific">Sporomusa malonica</name>
    <dbReference type="NCBI Taxonomy" id="112901"/>
    <lineage>
        <taxon>Bacteria</taxon>
        <taxon>Bacillati</taxon>
        <taxon>Bacillota</taxon>
        <taxon>Negativicutes</taxon>
        <taxon>Selenomonadales</taxon>
        <taxon>Sporomusaceae</taxon>
        <taxon>Sporomusa</taxon>
    </lineage>
</organism>
<dbReference type="PANTHER" id="PTHR42951">
    <property type="entry name" value="METALLO-BETA-LACTAMASE DOMAIN-CONTAINING"/>
    <property type="match status" value="1"/>
</dbReference>
<accession>A0A1W2DR09</accession>
<dbReference type="InterPro" id="IPR036866">
    <property type="entry name" value="RibonucZ/Hydroxyglut_hydro"/>
</dbReference>
<reference evidence="2 3" key="1">
    <citation type="submission" date="2017-04" db="EMBL/GenBank/DDBJ databases">
        <authorList>
            <person name="Afonso C.L."/>
            <person name="Miller P.J."/>
            <person name="Scott M.A."/>
            <person name="Spackman E."/>
            <person name="Goraichik I."/>
            <person name="Dimitrov K.M."/>
            <person name="Suarez D.L."/>
            <person name="Swayne D.E."/>
        </authorList>
    </citation>
    <scope>NUCLEOTIDE SEQUENCE [LARGE SCALE GENOMIC DNA]</scope>
    <source>
        <strain evidence="2 3">DSM 5090</strain>
    </source>
</reference>
<evidence type="ECO:0000259" key="1">
    <source>
        <dbReference type="SMART" id="SM00849"/>
    </source>
</evidence>
<name>A0A1W2DR09_9FIRM</name>
<dbReference type="InterPro" id="IPR050855">
    <property type="entry name" value="NDM-1-like"/>
</dbReference>
<dbReference type="SUPFAM" id="SSF56281">
    <property type="entry name" value="Metallo-hydrolase/oxidoreductase"/>
    <property type="match status" value="1"/>
</dbReference>
<evidence type="ECO:0000313" key="3">
    <source>
        <dbReference type="Proteomes" id="UP000192738"/>
    </source>
</evidence>
<keyword evidence="3" id="KW-1185">Reference proteome</keyword>
<dbReference type="EMBL" id="FWXI01000017">
    <property type="protein sequence ID" value="SMC99476.1"/>
    <property type="molecule type" value="Genomic_DNA"/>
</dbReference>